<protein>
    <submittedName>
        <fullName evidence="1">Uncharacterized protein</fullName>
    </submittedName>
</protein>
<accession>A0A1L9WMN1</accession>
<proteinExistence type="predicted"/>
<dbReference type="AlphaFoldDB" id="A0A1L9WMN1"/>
<organism evidence="1 2">
    <name type="scientific">Aspergillus aculeatus (strain ATCC 16872 / CBS 172.66 / WB 5094)</name>
    <dbReference type="NCBI Taxonomy" id="690307"/>
    <lineage>
        <taxon>Eukaryota</taxon>
        <taxon>Fungi</taxon>
        <taxon>Dikarya</taxon>
        <taxon>Ascomycota</taxon>
        <taxon>Pezizomycotina</taxon>
        <taxon>Eurotiomycetes</taxon>
        <taxon>Eurotiomycetidae</taxon>
        <taxon>Eurotiales</taxon>
        <taxon>Aspergillaceae</taxon>
        <taxon>Aspergillus</taxon>
        <taxon>Aspergillus subgen. Circumdati</taxon>
    </lineage>
</organism>
<dbReference type="OMA" id="IRMTITG"/>
<dbReference type="Proteomes" id="UP000184546">
    <property type="component" value="Unassembled WGS sequence"/>
</dbReference>
<dbReference type="STRING" id="690307.A0A1L9WMN1"/>
<dbReference type="RefSeq" id="XP_020053769.1">
    <property type="nucleotide sequence ID" value="XM_020196616.1"/>
</dbReference>
<dbReference type="OrthoDB" id="9976870at2759"/>
<evidence type="ECO:0000313" key="2">
    <source>
        <dbReference type="Proteomes" id="UP000184546"/>
    </source>
</evidence>
<keyword evidence="2" id="KW-1185">Reference proteome</keyword>
<dbReference type="VEuPathDB" id="FungiDB:ASPACDRAFT_123311"/>
<dbReference type="EMBL" id="KV878982">
    <property type="protein sequence ID" value="OJJ97429.1"/>
    <property type="molecule type" value="Genomic_DNA"/>
</dbReference>
<gene>
    <name evidence="1" type="ORF">ASPACDRAFT_123311</name>
</gene>
<evidence type="ECO:0000313" key="1">
    <source>
        <dbReference type="EMBL" id="OJJ97429.1"/>
    </source>
</evidence>
<dbReference type="GeneID" id="30970430"/>
<name>A0A1L9WMN1_ASPA1</name>
<sequence length="286" mass="31121">MPILRPTGDEPRLPAPLGGPHKMFHGSFVIEFLQVPADLDATVLMRATYFGGHALTKLGKQHPQAPPLHIHFYQAESFIVESGAAGTTTTYGVIDTIHTTEGAYPQNASRGGHASQLPTRSADGVTLIPPYLPHNFWPVSPDDPFWSTTEGEAYASTLPAGRHTDTTLLIWGHPKTHTGPPTGTLASDFPPDMDAAFFLGMLSLVDAVHGQRLAMSPGLGATLMATQTASGAAMIVAPKAWWLGPLRWAIPWYMQVLMEWTRKVFDRRSVVQLVEDAIAREVVKKQ</sequence>
<reference evidence="2" key="1">
    <citation type="journal article" date="2017" name="Genome Biol.">
        <title>Comparative genomics reveals high biological diversity and specific adaptations in the industrially and medically important fungal genus Aspergillus.</title>
        <authorList>
            <person name="de Vries R.P."/>
            <person name="Riley R."/>
            <person name="Wiebenga A."/>
            <person name="Aguilar-Osorio G."/>
            <person name="Amillis S."/>
            <person name="Uchima C.A."/>
            <person name="Anderluh G."/>
            <person name="Asadollahi M."/>
            <person name="Askin M."/>
            <person name="Barry K."/>
            <person name="Battaglia E."/>
            <person name="Bayram O."/>
            <person name="Benocci T."/>
            <person name="Braus-Stromeyer S.A."/>
            <person name="Caldana C."/>
            <person name="Canovas D."/>
            <person name="Cerqueira G.C."/>
            <person name="Chen F."/>
            <person name="Chen W."/>
            <person name="Choi C."/>
            <person name="Clum A."/>
            <person name="Dos Santos R.A."/>
            <person name="Damasio A.R."/>
            <person name="Diallinas G."/>
            <person name="Emri T."/>
            <person name="Fekete E."/>
            <person name="Flipphi M."/>
            <person name="Freyberg S."/>
            <person name="Gallo A."/>
            <person name="Gournas C."/>
            <person name="Habgood R."/>
            <person name="Hainaut M."/>
            <person name="Harispe M.L."/>
            <person name="Henrissat B."/>
            <person name="Hilden K.S."/>
            <person name="Hope R."/>
            <person name="Hossain A."/>
            <person name="Karabika E."/>
            <person name="Karaffa L."/>
            <person name="Karanyi Z."/>
            <person name="Krasevec N."/>
            <person name="Kuo A."/>
            <person name="Kusch H."/>
            <person name="LaButti K."/>
            <person name="Lagendijk E.L."/>
            <person name="Lapidus A."/>
            <person name="Levasseur A."/>
            <person name="Lindquist E."/>
            <person name="Lipzen A."/>
            <person name="Logrieco A.F."/>
            <person name="MacCabe A."/>
            <person name="Maekelae M.R."/>
            <person name="Malavazi I."/>
            <person name="Melin P."/>
            <person name="Meyer V."/>
            <person name="Mielnichuk N."/>
            <person name="Miskei M."/>
            <person name="Molnar A.P."/>
            <person name="Mule G."/>
            <person name="Ngan C.Y."/>
            <person name="Orejas M."/>
            <person name="Orosz E."/>
            <person name="Ouedraogo J.P."/>
            <person name="Overkamp K.M."/>
            <person name="Park H.-S."/>
            <person name="Perrone G."/>
            <person name="Piumi F."/>
            <person name="Punt P.J."/>
            <person name="Ram A.F."/>
            <person name="Ramon A."/>
            <person name="Rauscher S."/>
            <person name="Record E."/>
            <person name="Riano-Pachon D.M."/>
            <person name="Robert V."/>
            <person name="Roehrig J."/>
            <person name="Ruller R."/>
            <person name="Salamov A."/>
            <person name="Salih N.S."/>
            <person name="Samson R.A."/>
            <person name="Sandor E."/>
            <person name="Sanguinetti M."/>
            <person name="Schuetze T."/>
            <person name="Sepcic K."/>
            <person name="Shelest E."/>
            <person name="Sherlock G."/>
            <person name="Sophianopoulou V."/>
            <person name="Squina F.M."/>
            <person name="Sun H."/>
            <person name="Susca A."/>
            <person name="Todd R.B."/>
            <person name="Tsang A."/>
            <person name="Unkles S.E."/>
            <person name="van de Wiele N."/>
            <person name="van Rossen-Uffink D."/>
            <person name="Oliveira J.V."/>
            <person name="Vesth T.C."/>
            <person name="Visser J."/>
            <person name="Yu J.-H."/>
            <person name="Zhou M."/>
            <person name="Andersen M.R."/>
            <person name="Archer D.B."/>
            <person name="Baker S.E."/>
            <person name="Benoit I."/>
            <person name="Brakhage A.A."/>
            <person name="Braus G.H."/>
            <person name="Fischer R."/>
            <person name="Frisvad J.C."/>
            <person name="Goldman G.H."/>
            <person name="Houbraken J."/>
            <person name="Oakley B."/>
            <person name="Pocsi I."/>
            <person name="Scazzocchio C."/>
            <person name="Seiboth B."/>
            <person name="vanKuyk P.A."/>
            <person name="Wortman J."/>
            <person name="Dyer P.S."/>
            <person name="Grigoriev I.V."/>
        </authorList>
    </citation>
    <scope>NUCLEOTIDE SEQUENCE [LARGE SCALE GENOMIC DNA]</scope>
    <source>
        <strain evidence="2">ATCC 16872 / CBS 172.66 / WB 5094</strain>
    </source>
</reference>